<feature type="compositionally biased region" description="Low complexity" evidence="1">
    <location>
        <begin position="286"/>
        <end position="307"/>
    </location>
</feature>
<feature type="compositionally biased region" description="Low complexity" evidence="1">
    <location>
        <begin position="232"/>
        <end position="267"/>
    </location>
</feature>
<comment type="caution">
    <text evidence="3">The sequence shown here is derived from an EMBL/GenBank/DDBJ whole genome shotgun (WGS) entry which is preliminary data.</text>
</comment>
<name>A0AAD7K5U3_9AGAR</name>
<protein>
    <submittedName>
        <fullName evidence="3">Uncharacterized protein</fullName>
    </submittedName>
</protein>
<evidence type="ECO:0000256" key="2">
    <source>
        <dbReference type="SAM" id="Phobius"/>
    </source>
</evidence>
<reference evidence="3" key="1">
    <citation type="submission" date="2023-03" db="EMBL/GenBank/DDBJ databases">
        <title>Massive genome expansion in bonnet fungi (Mycena s.s.) driven by repeated elements and novel gene families across ecological guilds.</title>
        <authorList>
            <consortium name="Lawrence Berkeley National Laboratory"/>
            <person name="Harder C.B."/>
            <person name="Miyauchi S."/>
            <person name="Viragh M."/>
            <person name="Kuo A."/>
            <person name="Thoen E."/>
            <person name="Andreopoulos B."/>
            <person name="Lu D."/>
            <person name="Skrede I."/>
            <person name="Drula E."/>
            <person name="Henrissat B."/>
            <person name="Morin E."/>
            <person name="Kohler A."/>
            <person name="Barry K."/>
            <person name="LaButti K."/>
            <person name="Morin E."/>
            <person name="Salamov A."/>
            <person name="Lipzen A."/>
            <person name="Mereny Z."/>
            <person name="Hegedus B."/>
            <person name="Baldrian P."/>
            <person name="Stursova M."/>
            <person name="Weitz H."/>
            <person name="Taylor A."/>
            <person name="Grigoriev I.V."/>
            <person name="Nagy L.G."/>
            <person name="Martin F."/>
            <person name="Kauserud H."/>
        </authorList>
    </citation>
    <scope>NUCLEOTIDE SEQUENCE</scope>
    <source>
        <strain evidence="3">CBHHK182m</strain>
    </source>
</reference>
<feature type="region of interest" description="Disordered" evidence="1">
    <location>
        <begin position="66"/>
        <end position="88"/>
    </location>
</feature>
<dbReference type="AlphaFoldDB" id="A0AAD7K5U3"/>
<feature type="region of interest" description="Disordered" evidence="1">
    <location>
        <begin position="550"/>
        <end position="571"/>
    </location>
</feature>
<keyword evidence="2" id="KW-1133">Transmembrane helix</keyword>
<feature type="compositionally biased region" description="Polar residues" evidence="1">
    <location>
        <begin position="550"/>
        <end position="563"/>
    </location>
</feature>
<evidence type="ECO:0000256" key="1">
    <source>
        <dbReference type="SAM" id="MobiDB-lite"/>
    </source>
</evidence>
<evidence type="ECO:0000313" key="4">
    <source>
        <dbReference type="Proteomes" id="UP001215598"/>
    </source>
</evidence>
<feature type="region of interest" description="Disordered" evidence="1">
    <location>
        <begin position="459"/>
        <end position="500"/>
    </location>
</feature>
<keyword evidence="4" id="KW-1185">Reference proteome</keyword>
<accession>A0AAD7K5U3</accession>
<dbReference type="EMBL" id="JARKIB010000006">
    <property type="protein sequence ID" value="KAJ7778990.1"/>
    <property type="molecule type" value="Genomic_DNA"/>
</dbReference>
<keyword evidence="2" id="KW-0472">Membrane</keyword>
<sequence>MGTCSVLVSATFSASHQPPSQPHFSTSVSAPSTLFSPSSSVSPSAPLLALSTTTTMNAGGSLATGTKAGGGASSASASATGGGTLGSGGGSSNSFAHNVGGIVGVAIGGVVALIIGVVLLFFLCSPIRRRFKKAYPGSRLAGAAPQMRQLRSSGAWRSPLGDDDDESLQGVGYGSTAHGSASGEGRGSSDAHSPFETPVAGAGSFGQAGVALALGGLGAAGAAGDEPGSPIGGAASSQGHSSQGHGAAFGGVSSHGHSSQSHGAVAGVSSQGHSYEPGSTLAHTNSSSSNSRSQHSSPFSGGLSSNSHTFFSSPPISGDGEHQNRNKTSSSGHEHNISAATSPTTNLASGSSAFPFLSNISPSNPDSSKRRSSLEAPRPAYPTPPSSYDDNSIKGLLTRLRGGRGSSRASTQPPAFTPGSLQDPTSSRRADRPGSSLLNPLPGWGDAFAAASNFGIPSADGSSSSHHDSGMQAARGGMPGAYAWRPTAAQPLPSPAFSEDGSGYIAPTGLLRPGLAMLQPASSQSTHTLGDHVDYSRPFGARVNVRMESAQTFRSETSGSQEGQVEMGELG</sequence>
<proteinExistence type="predicted"/>
<feature type="region of interest" description="Disordered" evidence="1">
    <location>
        <begin position="358"/>
        <end position="439"/>
    </location>
</feature>
<feature type="compositionally biased region" description="Low complexity" evidence="1">
    <location>
        <begin position="395"/>
        <end position="411"/>
    </location>
</feature>
<feature type="region of interest" description="Disordered" evidence="1">
    <location>
        <begin position="221"/>
        <end position="346"/>
    </location>
</feature>
<dbReference type="Proteomes" id="UP001215598">
    <property type="component" value="Unassembled WGS sequence"/>
</dbReference>
<feature type="region of interest" description="Disordered" evidence="1">
    <location>
        <begin position="149"/>
        <end position="200"/>
    </location>
</feature>
<organism evidence="3 4">
    <name type="scientific">Mycena metata</name>
    <dbReference type="NCBI Taxonomy" id="1033252"/>
    <lineage>
        <taxon>Eukaryota</taxon>
        <taxon>Fungi</taxon>
        <taxon>Dikarya</taxon>
        <taxon>Basidiomycota</taxon>
        <taxon>Agaricomycotina</taxon>
        <taxon>Agaricomycetes</taxon>
        <taxon>Agaricomycetidae</taxon>
        <taxon>Agaricales</taxon>
        <taxon>Marasmiineae</taxon>
        <taxon>Mycenaceae</taxon>
        <taxon>Mycena</taxon>
    </lineage>
</organism>
<keyword evidence="2" id="KW-0812">Transmembrane</keyword>
<feature type="transmembrane region" description="Helical" evidence="2">
    <location>
        <begin position="99"/>
        <end position="123"/>
    </location>
</feature>
<evidence type="ECO:0000313" key="3">
    <source>
        <dbReference type="EMBL" id="KAJ7778990.1"/>
    </source>
</evidence>
<gene>
    <name evidence="3" type="ORF">B0H16DRAFT_1500748</name>
</gene>